<keyword evidence="6" id="KW-1185">Reference proteome</keyword>
<evidence type="ECO:0000313" key="6">
    <source>
        <dbReference type="Proteomes" id="UP000290900"/>
    </source>
</evidence>
<dbReference type="PANTHER" id="PTHR11915">
    <property type="entry name" value="SPECTRIN/FILAMIN RELATED CYTOSKELETAL PROTEIN"/>
    <property type="match status" value="1"/>
</dbReference>
<dbReference type="SUPFAM" id="SSF47473">
    <property type="entry name" value="EF-hand"/>
    <property type="match status" value="1"/>
</dbReference>
<evidence type="ECO:0000259" key="4">
    <source>
        <dbReference type="PROSITE" id="PS50021"/>
    </source>
</evidence>
<dbReference type="InterPro" id="IPR011992">
    <property type="entry name" value="EF-hand-dom_pair"/>
</dbReference>
<sequence length="784" mass="91060">MSTEQSDGKNWVKVQERTFLRWINMKLEQGKYPTITRLDNLSSGISLCQLLNVLTNQELVPIYSKPSTKFQRMENMEKILDFIKDRERLHIYNIGPEDIVDSNLKLTLGLLWTLILKYSMVENDNTAQNEGELGGRSKKEILLRWAQLVTKDYDDIEIKNFTTSWSDGHALAAILSHFEPELLDYQAAIREEDDHQLAETIMKKAESVGIHRLIDVDDLVCSKPDEKSVIAYVSVWYENFHVREILKIQQDNLDRLRGTRNLVNDEVENKKDDSIPAKQLRVRMETFIAVVGNLVSMKNKLLVNMESLIIEMANWMAQLSFSENEFHNTEDVLRFRQTLMNYRTSGKMKIFKDMNSLRTEKIKLNMCLRDYNFERFEEPPEKSLEKAQRLLKQLRVFETEAQHYVSKYLDKKIEELTTNFHRNASSIQHGLNLIEGELAEDQMSTKDQLNSLAEIMDDLKSLDMMTSRLDGILKEIDSLFSRLGKVYDHFDADIKVSKFKVKAEFLRELVVERLKFIDREFQNKDKVFRILKASMTEKDNGKDEKENVKKDNSPVVTTVNGVDSNAANLDGLALEKYVFDKFDRGNKDYLNKSEFNEAFGYLYPRLSDSQLGELFEIIYNSSHEILRGVRFEDFAKLLRSTSEDGELDSNADYSSLKKKNKDSSKQLPNIPDEVLADMKGEFYLKAFKETSNSRDFITVGDLEKLEVDHRLIERVGDILTELESDKVPTADKSYDYIQFFDKPDSSQLYQDVSRKPGDTEEKDANIKGLDNILQDLNEFDLRSM</sequence>
<gene>
    <name evidence="5" type="ORF">BRENAR_LOCUS2347</name>
</gene>
<dbReference type="AlphaFoldDB" id="A0A448YKZ6"/>
<dbReference type="PROSITE" id="PS00020">
    <property type="entry name" value="ACTININ_2"/>
    <property type="match status" value="1"/>
</dbReference>
<dbReference type="InterPro" id="IPR001715">
    <property type="entry name" value="CH_dom"/>
</dbReference>
<evidence type="ECO:0000256" key="3">
    <source>
        <dbReference type="SAM" id="MobiDB-lite"/>
    </source>
</evidence>
<proteinExistence type="predicted"/>
<evidence type="ECO:0000256" key="2">
    <source>
        <dbReference type="ARBA" id="ARBA00023203"/>
    </source>
</evidence>
<dbReference type="Pfam" id="PF00307">
    <property type="entry name" value="CH"/>
    <property type="match status" value="2"/>
</dbReference>
<dbReference type="GO" id="GO:0007010">
    <property type="term" value="P:cytoskeleton organization"/>
    <property type="evidence" value="ECO:0007669"/>
    <property type="project" value="UniProtKB-ARBA"/>
</dbReference>
<evidence type="ECO:0000313" key="5">
    <source>
        <dbReference type="EMBL" id="VEU21614.1"/>
    </source>
</evidence>
<dbReference type="STRING" id="13370.A0A448YKZ6"/>
<accession>A0A448YKZ6</accession>
<dbReference type="SUPFAM" id="SSF47576">
    <property type="entry name" value="Calponin-homology domain, CH-domain"/>
    <property type="match status" value="1"/>
</dbReference>
<dbReference type="PROSITE" id="PS50021">
    <property type="entry name" value="CH"/>
    <property type="match status" value="2"/>
</dbReference>
<dbReference type="Gene3D" id="1.10.418.10">
    <property type="entry name" value="Calponin-like domain"/>
    <property type="match status" value="2"/>
</dbReference>
<protein>
    <submittedName>
        <fullName evidence="5">DEKNAAC102766</fullName>
    </submittedName>
</protein>
<evidence type="ECO:0000256" key="1">
    <source>
        <dbReference type="ARBA" id="ARBA00022737"/>
    </source>
</evidence>
<dbReference type="InParanoid" id="A0A448YKZ6"/>
<organism evidence="5 6">
    <name type="scientific">Brettanomyces naardenensis</name>
    <name type="common">Yeast</name>
    <dbReference type="NCBI Taxonomy" id="13370"/>
    <lineage>
        <taxon>Eukaryota</taxon>
        <taxon>Fungi</taxon>
        <taxon>Dikarya</taxon>
        <taxon>Ascomycota</taxon>
        <taxon>Saccharomycotina</taxon>
        <taxon>Pichiomycetes</taxon>
        <taxon>Pichiales</taxon>
        <taxon>Pichiaceae</taxon>
        <taxon>Brettanomyces</taxon>
    </lineage>
</organism>
<feature type="region of interest" description="Disordered" evidence="3">
    <location>
        <begin position="644"/>
        <end position="670"/>
    </location>
</feature>
<feature type="domain" description="Calponin-homology (CH)" evidence="4">
    <location>
        <begin position="136"/>
        <end position="241"/>
    </location>
</feature>
<dbReference type="EMBL" id="CAACVR010000012">
    <property type="protein sequence ID" value="VEU21614.1"/>
    <property type="molecule type" value="Genomic_DNA"/>
</dbReference>
<dbReference type="InterPro" id="IPR036872">
    <property type="entry name" value="CH_dom_sf"/>
</dbReference>
<dbReference type="Proteomes" id="UP000290900">
    <property type="component" value="Unassembled WGS sequence"/>
</dbReference>
<keyword evidence="2" id="KW-0009">Actin-binding</keyword>
<dbReference type="SMART" id="SM00033">
    <property type="entry name" value="CH"/>
    <property type="match status" value="2"/>
</dbReference>
<dbReference type="InterPro" id="IPR001589">
    <property type="entry name" value="Actinin_actin-bd_CS"/>
</dbReference>
<reference evidence="5 6" key="1">
    <citation type="submission" date="2018-12" db="EMBL/GenBank/DDBJ databases">
        <authorList>
            <person name="Tiukova I."/>
            <person name="Dainat J."/>
        </authorList>
    </citation>
    <scope>NUCLEOTIDE SEQUENCE [LARGE SCALE GENOMIC DNA]</scope>
</reference>
<name>A0A448YKZ6_BRENA</name>
<dbReference type="GO" id="GO:0003779">
    <property type="term" value="F:actin binding"/>
    <property type="evidence" value="ECO:0007669"/>
    <property type="project" value="UniProtKB-KW"/>
</dbReference>
<keyword evidence="1" id="KW-0677">Repeat</keyword>
<dbReference type="OrthoDB" id="10017054at2759"/>
<feature type="domain" description="Calponin-homology (CH)" evidence="4">
    <location>
        <begin position="13"/>
        <end position="119"/>
    </location>
</feature>